<evidence type="ECO:0000313" key="1">
    <source>
        <dbReference type="EMBL" id="BAM02890.1"/>
    </source>
</evidence>
<dbReference type="PANTHER" id="PTHR37211">
    <property type="entry name" value="EXPRESSED PROTEIN"/>
    <property type="match status" value="1"/>
</dbReference>
<evidence type="ECO:0000313" key="2">
    <source>
        <dbReference type="Proteomes" id="UP000007881"/>
    </source>
</evidence>
<dbReference type="OrthoDB" id="9786084at2"/>
<dbReference type="RefSeq" id="WP_014436110.1">
    <property type="nucleotide sequence ID" value="NC_017080.1"/>
</dbReference>
<sequence length="295" mass="33098">MANARKKRTLAERADKYRLYQLSVQGTDADCDFFEQAYREAFGGEPRRLWEDFAGAFAVCCAWVKRGKKRTAVAVDLDPEPLAWGRANNLAELPEKKAGRIEVLEGDCLDASLSEGREPADVVAAQNFSFWIFRTRAEVTAYFRTALVRLGDEGVVVLDMMGGTDCTLEENVDERAVDGAGKPIGTFTYLWEQVSFNPITHDAVFRIGFRFRDGSSIPTAFRYAWRFWSIPEVREMLLEAGFADARTYWSVEDENREDTGAWAQAGDARQDPAWLAYVVGVKRPPVAGHSPATRS</sequence>
<dbReference type="Proteomes" id="UP000007881">
    <property type="component" value="Chromosome"/>
</dbReference>
<dbReference type="AlphaFoldDB" id="I0ICA2"/>
<dbReference type="HOGENOM" id="CLU_056847_1_0_0"/>
<dbReference type="eggNOG" id="COG2226">
    <property type="taxonomic scope" value="Bacteria"/>
</dbReference>
<proteinExistence type="predicted"/>
<protein>
    <recommendedName>
        <fullName evidence="3">Methyltransferase type 11 domain-containing protein</fullName>
    </recommendedName>
</protein>
<gene>
    <name evidence="1" type="ordered locus">PSMK_07310</name>
</gene>
<accession>I0ICA2</accession>
<dbReference type="STRING" id="1142394.PSMK_07310"/>
<dbReference type="KEGG" id="phm:PSMK_07310"/>
<keyword evidence="2" id="KW-1185">Reference proteome</keyword>
<dbReference type="PANTHER" id="PTHR37211:SF1">
    <property type="entry name" value="EXPRESSED PROTEIN"/>
    <property type="match status" value="1"/>
</dbReference>
<dbReference type="InterPro" id="IPR029063">
    <property type="entry name" value="SAM-dependent_MTases_sf"/>
</dbReference>
<reference evidence="1 2" key="1">
    <citation type="submission" date="2012-02" db="EMBL/GenBank/DDBJ databases">
        <title>Complete genome sequence of Phycisphaera mikurensis NBRC 102666.</title>
        <authorList>
            <person name="Ankai A."/>
            <person name="Hosoyama A."/>
            <person name="Terui Y."/>
            <person name="Sekine M."/>
            <person name="Fukai R."/>
            <person name="Kato Y."/>
            <person name="Nakamura S."/>
            <person name="Yamada-Narita S."/>
            <person name="Kawakoshi A."/>
            <person name="Fukunaga Y."/>
            <person name="Yamazaki S."/>
            <person name="Fujita N."/>
        </authorList>
    </citation>
    <scope>NUCLEOTIDE SEQUENCE [LARGE SCALE GENOMIC DNA]</scope>
    <source>
        <strain evidence="2">NBRC 102666 / KCTC 22515 / FYK2301M01</strain>
    </source>
</reference>
<dbReference type="SUPFAM" id="SSF53335">
    <property type="entry name" value="S-adenosyl-L-methionine-dependent methyltransferases"/>
    <property type="match status" value="1"/>
</dbReference>
<dbReference type="EMBL" id="AP012338">
    <property type="protein sequence ID" value="BAM02890.1"/>
    <property type="molecule type" value="Genomic_DNA"/>
</dbReference>
<name>I0ICA2_PHYMF</name>
<evidence type="ECO:0008006" key="3">
    <source>
        <dbReference type="Google" id="ProtNLM"/>
    </source>
</evidence>
<organism evidence="1 2">
    <name type="scientific">Phycisphaera mikurensis (strain NBRC 102666 / KCTC 22515 / FYK2301M01)</name>
    <dbReference type="NCBI Taxonomy" id="1142394"/>
    <lineage>
        <taxon>Bacteria</taxon>
        <taxon>Pseudomonadati</taxon>
        <taxon>Planctomycetota</taxon>
        <taxon>Phycisphaerae</taxon>
        <taxon>Phycisphaerales</taxon>
        <taxon>Phycisphaeraceae</taxon>
        <taxon>Phycisphaera</taxon>
    </lineage>
</organism>
<dbReference type="CDD" id="cd02440">
    <property type="entry name" value="AdoMet_MTases"/>
    <property type="match status" value="1"/>
</dbReference>
<dbReference type="Gene3D" id="2.20.25.110">
    <property type="entry name" value="S-adenosyl-L-methionine-dependent methyltransferases"/>
    <property type="match status" value="1"/>
</dbReference>
<dbReference type="Gene3D" id="3.40.50.150">
    <property type="entry name" value="Vaccinia Virus protein VP39"/>
    <property type="match status" value="1"/>
</dbReference>